<sequence>MTDAGRLDEEGRKQGGMEQILVNGTILAANYALIALGITLIFSIMNVLNFAHGQMFMLGGLIVYYVCVVLHLPYALALIAAVVIVGLIGMLFEDVFFQRVMRISNREENTMLLAVGTSLLLENAALSLFGEKQRAIPPIVSGVYRIGNAFLPASRALVLVLSLVLIAAVLVFVNYTKTGRAMRALAQDRTATLLMGVDAKRISTLGFGLGAALAGVAGGLLISISGVNAGIGTAISTKAFIMIMIGGAGVISGSLLGAVVLGFAEAIGYALIPGSVTYLLIFVALIVFLLFRPQGIMGKPAA</sequence>
<feature type="transmembrane region" description="Helical" evidence="9">
    <location>
        <begin position="20"/>
        <end position="44"/>
    </location>
</feature>
<dbReference type="EMBL" id="JACHOO010000002">
    <property type="protein sequence ID" value="MBB5752244.1"/>
    <property type="molecule type" value="Genomic_DNA"/>
</dbReference>
<comment type="subcellular location">
    <subcellularLocation>
        <location evidence="1">Cell membrane</location>
        <topology evidence="1">Multi-pass membrane protein</topology>
    </subcellularLocation>
</comment>
<dbReference type="PANTHER" id="PTHR11795">
    <property type="entry name" value="BRANCHED-CHAIN AMINO ACID TRANSPORT SYSTEM PERMEASE PROTEIN LIVH"/>
    <property type="match status" value="1"/>
</dbReference>
<dbReference type="Proteomes" id="UP000523821">
    <property type="component" value="Unassembled WGS sequence"/>
</dbReference>
<evidence type="ECO:0000313" key="10">
    <source>
        <dbReference type="EMBL" id="MBB5752244.1"/>
    </source>
</evidence>
<keyword evidence="3" id="KW-1003">Cell membrane</keyword>
<protein>
    <submittedName>
        <fullName evidence="10">Branched-chain amino acid transport system permease protein</fullName>
    </submittedName>
</protein>
<keyword evidence="11" id="KW-1185">Reference proteome</keyword>
<dbReference type="GO" id="GO:0006865">
    <property type="term" value="P:amino acid transport"/>
    <property type="evidence" value="ECO:0007669"/>
    <property type="project" value="UniProtKB-KW"/>
</dbReference>
<proteinExistence type="inferred from homology"/>
<dbReference type="PANTHER" id="PTHR11795:SF445">
    <property type="entry name" value="AMINO ACID ABC TRANSPORTER PERMEASE PROTEIN"/>
    <property type="match status" value="1"/>
</dbReference>
<dbReference type="RefSeq" id="WP_343061093.1">
    <property type="nucleotide sequence ID" value="NZ_JACHOO010000002.1"/>
</dbReference>
<evidence type="ECO:0000256" key="4">
    <source>
        <dbReference type="ARBA" id="ARBA00022692"/>
    </source>
</evidence>
<feature type="transmembrane region" description="Helical" evidence="9">
    <location>
        <begin position="270"/>
        <end position="291"/>
    </location>
</feature>
<dbReference type="AlphaFoldDB" id="A0A7W9CV58"/>
<keyword evidence="7 9" id="KW-0472">Membrane</keyword>
<accession>A0A7W9CV58</accession>
<evidence type="ECO:0000256" key="7">
    <source>
        <dbReference type="ARBA" id="ARBA00023136"/>
    </source>
</evidence>
<dbReference type="GO" id="GO:0022857">
    <property type="term" value="F:transmembrane transporter activity"/>
    <property type="evidence" value="ECO:0007669"/>
    <property type="project" value="InterPro"/>
</dbReference>
<comment type="caution">
    <text evidence="10">The sequence shown here is derived from an EMBL/GenBank/DDBJ whole genome shotgun (WGS) entry which is preliminary data.</text>
</comment>
<dbReference type="Pfam" id="PF02653">
    <property type="entry name" value="BPD_transp_2"/>
    <property type="match status" value="1"/>
</dbReference>
<comment type="similarity">
    <text evidence="8">Belongs to the binding-protein-dependent transport system permease family. LivHM subfamily.</text>
</comment>
<evidence type="ECO:0000256" key="3">
    <source>
        <dbReference type="ARBA" id="ARBA00022475"/>
    </source>
</evidence>
<dbReference type="CDD" id="cd06582">
    <property type="entry name" value="TM_PBP1_LivH_like"/>
    <property type="match status" value="1"/>
</dbReference>
<evidence type="ECO:0000256" key="5">
    <source>
        <dbReference type="ARBA" id="ARBA00022970"/>
    </source>
</evidence>
<dbReference type="GO" id="GO:0005886">
    <property type="term" value="C:plasma membrane"/>
    <property type="evidence" value="ECO:0007669"/>
    <property type="project" value="UniProtKB-SubCell"/>
</dbReference>
<evidence type="ECO:0000256" key="1">
    <source>
        <dbReference type="ARBA" id="ARBA00004651"/>
    </source>
</evidence>
<name>A0A7W9CV58_9HYPH</name>
<feature type="transmembrane region" description="Helical" evidence="9">
    <location>
        <begin position="150"/>
        <end position="173"/>
    </location>
</feature>
<evidence type="ECO:0000256" key="9">
    <source>
        <dbReference type="SAM" id="Phobius"/>
    </source>
</evidence>
<dbReference type="InterPro" id="IPR001851">
    <property type="entry name" value="ABC_transp_permease"/>
</dbReference>
<reference evidence="10 11" key="1">
    <citation type="submission" date="2020-08" db="EMBL/GenBank/DDBJ databases">
        <title>Genomic Encyclopedia of Type Strains, Phase IV (KMG-IV): sequencing the most valuable type-strain genomes for metagenomic binning, comparative biology and taxonomic classification.</title>
        <authorList>
            <person name="Goeker M."/>
        </authorList>
    </citation>
    <scope>NUCLEOTIDE SEQUENCE [LARGE SCALE GENOMIC DNA]</scope>
    <source>
        <strain evidence="10 11">DSM 16268</strain>
    </source>
</reference>
<evidence type="ECO:0000256" key="2">
    <source>
        <dbReference type="ARBA" id="ARBA00022448"/>
    </source>
</evidence>
<keyword evidence="6 9" id="KW-1133">Transmembrane helix</keyword>
<feature type="transmembrane region" description="Helical" evidence="9">
    <location>
        <begin position="74"/>
        <end position="92"/>
    </location>
</feature>
<feature type="transmembrane region" description="Helical" evidence="9">
    <location>
        <begin position="112"/>
        <end position="129"/>
    </location>
</feature>
<feature type="transmembrane region" description="Helical" evidence="9">
    <location>
        <begin position="239"/>
        <end position="264"/>
    </location>
</feature>
<keyword evidence="2" id="KW-0813">Transport</keyword>
<keyword evidence="5" id="KW-0029">Amino-acid transport</keyword>
<evidence type="ECO:0000256" key="6">
    <source>
        <dbReference type="ARBA" id="ARBA00022989"/>
    </source>
</evidence>
<gene>
    <name evidence="10" type="ORF">GGQ63_001296</name>
</gene>
<evidence type="ECO:0000313" key="11">
    <source>
        <dbReference type="Proteomes" id="UP000523821"/>
    </source>
</evidence>
<feature type="transmembrane region" description="Helical" evidence="9">
    <location>
        <begin position="205"/>
        <end position="227"/>
    </location>
</feature>
<evidence type="ECO:0000256" key="8">
    <source>
        <dbReference type="ARBA" id="ARBA00037998"/>
    </source>
</evidence>
<keyword evidence="4 9" id="KW-0812">Transmembrane</keyword>
<organism evidence="10 11">
    <name type="scientific">Prosthecomicrobium pneumaticum</name>
    <dbReference type="NCBI Taxonomy" id="81895"/>
    <lineage>
        <taxon>Bacteria</taxon>
        <taxon>Pseudomonadati</taxon>
        <taxon>Pseudomonadota</taxon>
        <taxon>Alphaproteobacteria</taxon>
        <taxon>Hyphomicrobiales</taxon>
        <taxon>Kaistiaceae</taxon>
        <taxon>Prosthecomicrobium</taxon>
    </lineage>
</organism>
<dbReference type="InterPro" id="IPR052157">
    <property type="entry name" value="BCAA_transport_permease"/>
</dbReference>